<reference evidence="8 9" key="1">
    <citation type="submission" date="2020-03" db="EMBL/GenBank/DDBJ databases">
        <title>WGS of actinomycetes isolated from Thailand.</title>
        <authorList>
            <person name="Thawai C."/>
        </authorList>
    </citation>
    <scope>NUCLEOTIDE SEQUENCE [LARGE SCALE GENOMIC DNA]</scope>
    <source>
        <strain evidence="8 9">PRB2-1</strain>
    </source>
</reference>
<feature type="region of interest" description="N-terminal hotdog fold" evidence="3">
    <location>
        <begin position="1705"/>
        <end position="1829"/>
    </location>
</feature>
<comment type="caution">
    <text evidence="8">The sequence shown here is derived from an EMBL/GenBank/DDBJ whole genome shotgun (WGS) entry which is preliminary data.</text>
</comment>
<dbReference type="Pfam" id="PF02801">
    <property type="entry name" value="Ketoacyl-synt_C"/>
    <property type="match status" value="1"/>
</dbReference>
<dbReference type="InterPro" id="IPR042104">
    <property type="entry name" value="PKS_dehydratase_sf"/>
</dbReference>
<dbReference type="PROSITE" id="PS52019">
    <property type="entry name" value="PKS_MFAS_DH"/>
    <property type="match status" value="1"/>
</dbReference>
<dbReference type="RefSeq" id="WP_167982289.1">
    <property type="nucleotide sequence ID" value="NZ_JAATEJ010000004.1"/>
</dbReference>
<dbReference type="InterPro" id="IPR036396">
    <property type="entry name" value="Cyt_P450_sf"/>
</dbReference>
<dbReference type="Pfam" id="PF00067">
    <property type="entry name" value="p450"/>
    <property type="match status" value="1"/>
</dbReference>
<dbReference type="CDD" id="cd00833">
    <property type="entry name" value="PKS"/>
    <property type="match status" value="1"/>
</dbReference>
<evidence type="ECO:0000259" key="7">
    <source>
        <dbReference type="PROSITE" id="PS52019"/>
    </source>
</evidence>
<dbReference type="PANTHER" id="PTHR43775:SF37">
    <property type="entry name" value="SI:DKEY-61P9.11"/>
    <property type="match status" value="1"/>
</dbReference>
<accession>A0ABX0ZMH9</accession>
<evidence type="ECO:0000256" key="3">
    <source>
        <dbReference type="PROSITE-ProRule" id="PRU01363"/>
    </source>
</evidence>
<dbReference type="PRINTS" id="PR00081">
    <property type="entry name" value="GDHRDH"/>
</dbReference>
<feature type="compositionally biased region" description="Low complexity" evidence="5">
    <location>
        <begin position="2057"/>
        <end position="2069"/>
    </location>
</feature>
<dbReference type="InterPro" id="IPR057326">
    <property type="entry name" value="KR_dom"/>
</dbReference>
<evidence type="ECO:0000256" key="1">
    <source>
        <dbReference type="ARBA" id="ARBA00022450"/>
    </source>
</evidence>
<protein>
    <submittedName>
        <fullName evidence="8">Cytochrome P450</fullName>
    </submittedName>
</protein>
<dbReference type="InterPro" id="IPR002347">
    <property type="entry name" value="SDR_fam"/>
</dbReference>
<gene>
    <name evidence="8" type="ORF">HCN08_08560</name>
</gene>
<dbReference type="InterPro" id="IPR020841">
    <property type="entry name" value="PKS_Beta-ketoAc_synthase_dom"/>
</dbReference>
<dbReference type="CDD" id="cd05359">
    <property type="entry name" value="ChcA_like_SDR_c"/>
    <property type="match status" value="1"/>
</dbReference>
<feature type="active site" description="Proton donor; for dehydratase activity" evidence="3">
    <location>
        <position position="1913"/>
    </location>
</feature>
<dbReference type="Gene3D" id="3.40.47.10">
    <property type="match status" value="2"/>
</dbReference>
<feature type="region of interest" description="Disordered" evidence="5">
    <location>
        <begin position="2022"/>
        <end position="2075"/>
    </location>
</feature>
<dbReference type="PANTHER" id="PTHR43775">
    <property type="entry name" value="FATTY ACID SYNTHASE"/>
    <property type="match status" value="1"/>
</dbReference>
<dbReference type="SUPFAM" id="SSF48264">
    <property type="entry name" value="Cytochrome P450"/>
    <property type="match status" value="1"/>
</dbReference>
<name>A0ABX0ZMH9_9ACTN</name>
<dbReference type="InterPro" id="IPR014031">
    <property type="entry name" value="Ketoacyl_synth_C"/>
</dbReference>
<dbReference type="Pfam" id="PF16197">
    <property type="entry name" value="KAsynt_C_assoc"/>
    <property type="match status" value="1"/>
</dbReference>
<evidence type="ECO:0000256" key="5">
    <source>
        <dbReference type="SAM" id="MobiDB-lite"/>
    </source>
</evidence>
<evidence type="ECO:0000313" key="9">
    <source>
        <dbReference type="Proteomes" id="UP000734511"/>
    </source>
</evidence>
<dbReference type="InterPro" id="IPR049552">
    <property type="entry name" value="PKS_DH_N"/>
</dbReference>
<feature type="region of interest" description="Disordered" evidence="5">
    <location>
        <begin position="782"/>
        <end position="806"/>
    </location>
</feature>
<comment type="similarity">
    <text evidence="4">Belongs to the thiolase-like superfamily. Beta-ketoacyl-ACP synthases family.</text>
</comment>
<dbReference type="InterPro" id="IPR050091">
    <property type="entry name" value="PKS_NRPS_Biosynth_Enz"/>
</dbReference>
<feature type="region of interest" description="Disordered" evidence="5">
    <location>
        <begin position="292"/>
        <end position="326"/>
    </location>
</feature>
<keyword evidence="4" id="KW-0808">Transferase</keyword>
<dbReference type="InterPro" id="IPR017972">
    <property type="entry name" value="Cyt_P450_CS"/>
</dbReference>
<dbReference type="PROSITE" id="PS52004">
    <property type="entry name" value="KS3_2"/>
    <property type="match status" value="1"/>
</dbReference>
<dbReference type="InterPro" id="IPR016039">
    <property type="entry name" value="Thiolase-like"/>
</dbReference>
<dbReference type="PROSITE" id="PS00086">
    <property type="entry name" value="CYTOCHROME_P450"/>
    <property type="match status" value="1"/>
</dbReference>
<dbReference type="InterPro" id="IPR032821">
    <property type="entry name" value="PKS_assoc"/>
</dbReference>
<dbReference type="Gene3D" id="1.10.630.10">
    <property type="entry name" value="Cytochrome P450"/>
    <property type="match status" value="1"/>
</dbReference>
<dbReference type="Gene3D" id="3.10.129.110">
    <property type="entry name" value="Polyketide synthase dehydratase"/>
    <property type="match status" value="1"/>
</dbReference>
<dbReference type="InterPro" id="IPR001128">
    <property type="entry name" value="Cyt_P450"/>
</dbReference>
<evidence type="ECO:0000313" key="8">
    <source>
        <dbReference type="EMBL" id="NJP43449.1"/>
    </source>
</evidence>
<dbReference type="Pfam" id="PF08659">
    <property type="entry name" value="KR"/>
    <property type="match status" value="1"/>
</dbReference>
<evidence type="ECO:0000256" key="4">
    <source>
        <dbReference type="RuleBase" id="RU003694"/>
    </source>
</evidence>
<keyword evidence="9" id="KW-1185">Reference proteome</keyword>
<organism evidence="8 9">
    <name type="scientific">Actinacidiphila epipremni</name>
    <dbReference type="NCBI Taxonomy" id="2053013"/>
    <lineage>
        <taxon>Bacteria</taxon>
        <taxon>Bacillati</taxon>
        <taxon>Actinomycetota</taxon>
        <taxon>Actinomycetes</taxon>
        <taxon>Kitasatosporales</taxon>
        <taxon>Streptomycetaceae</taxon>
        <taxon>Actinacidiphila</taxon>
    </lineage>
</organism>
<feature type="active site" description="Proton acceptor; for dehydratase activity" evidence="3">
    <location>
        <position position="1737"/>
    </location>
</feature>
<dbReference type="Gene3D" id="3.40.50.720">
    <property type="entry name" value="NAD(P)-binding Rossmann-like Domain"/>
    <property type="match status" value="2"/>
</dbReference>
<dbReference type="InterPro" id="IPR049900">
    <property type="entry name" value="PKS_mFAS_DH"/>
</dbReference>
<sequence>MAGTPQDLRGKVALVTGGARNVGKAIARRLAAGGALVVVNHFHSPGPARQTLAEIEAAGGHGHVIRASVAVPAQVDRMFAEIEERFGGLDILVNNAADGALVPGAEVTEQQLDRALDVNLKGGLACARRAAPLMARRGGGSIVNISTLGGGQFVMANYLACGPAKAAVEAMTRYLAVEFARDGIRVNTAAAGMLTSEVAGLFPDAEAMQAATVAATPLGRLGRPDELAEVVAFLASPRASWITGQLILADGGLSTGQALLSAPQAAQAPAPPPAAPVTIPAPRAEAAVRTPGRTAAAPVATTPPRTTTATAAGEPYDEGHGDGDENRGWDGDEIAVVGMGIVVPGANGPDEYWRELMDGADRFVEIPRDRWENAAFHSADRRAEDKTYSRHSAFITDFVPHPRVAAELAAGGGDMESTTLWLRHSLVQAMEGVARRPGDRCSFLVGYTADGSQHLEEATVRAGVLARMGPILDELGLTAEDKRAALAGVERRLAAHYGRSGPDPLRFFPHQVGLNAMRDVLPVDAELLLVDTACSSSLYAVDLGLKGLLEGRHDIAVCGGSFAVGPRGSILFAKLNGLSVGGEVRSLDKSSDGVLFSDGAATVVLKRLSRARRDGDRVLAVVRGFGSSSDGKGKAIYAPSAAGQKLAIRRALDRPGMAGVRPEWIVAHATGTPAGDLAEFTTLRETLGGHRPGTGRPVVVTSNKSVIGHTGWAAGVASLIEVVLGFAHDVIPPQHRFTETPADFAAAGSNLTVPTRAVPWPRGAGRRRTAAVSGFGFGGTNAHLVVQEPPQGPHGTRDRDRPRTPAAKAQRIAVVARTAHVPTTGSGGDLAVRWEGGEAAALSFGETYPLPSFRQVRMPPGMMRGIDRCQLMILSCAHRLRDSLGSFWEDSRETTGVVLGHLGATRNATLYATRCYLDDLNGALRADPELAAAPWLPQALDRLREEVRRLVPPSNEDSFPGMMPNVIPARVANYFDLKGLNMTVDTGFTSTLGAIDVAIRYLRQGELTMALVGGINGNSTAEVRQLLADALDADARLAEGAFLFALVTEQTAVANGLEVLAYLDTPEAAGAAPDAVECGARRAGRPACYLGAEGAIGILQVLAREPAARDALVVCRGEQGAPDLAVRISAPGSPPTAEDAEDAEDAGDAGDAGDAEPATAVPPHFYDERCHDGALVSRYVPGLTETPGRAVRAEVPFWPAEPTVVLTDRPAAVGAAGAPAGTLVLSTVPGPGATYVTGQDVVGRLLDAADPEGRIRHVRLVTDLPAATGDDPDDPDDEALTALHELLFLVVQHRYDALAAEPDRGALPPSCVGLLLGALTDRTPHPYVGLFTGLFKVIHLELAPTVTFALVTETRDPAAGVAAAVRESAYGRGLPVAYDDGGRRLTVTLAEEPGELVPPGQAALGPGSTVVAVGGGRGITAELLTEVARHFRPTLYVLGSNPVDRHPAEYLALGEAEFATSRADYIRRGLATGRTAGELNRDYERIGQARVIRGNLARMAEHSGAARVHYLTCDVTDPAQVAAAMDRITAESGRIDLLVNAAGLNRSAPLATKSLAEFRRVRDLKLRGYRNLKAALRGRPPAVWCNFGSLLGMTGQVGEADYASGNDFLGTAATYRHQVLGAHEFTVGWTLWGDVGLGAAELTKAYFEKSGLYSAMSTPEGVHHFVRELNLAKPAPYTIHLGEAERRAVGRLLPGFLHAEPVGADFYLGPEVAREGARSVTFERVFDLTTDDYLRGHLVGGVPTLPGTFVTEIAYEAAGRLVPGLHVYAFEDLRFHHFLKVRESDRAPKRIRAEVVERRADVEQAVVRVRVTGDVVAPNGTVLVEDRLHFEVRVLMAGRLPAAPRWAPWHEAAETPVPDPYHSPGSPVLLSGPFVSTTATRLHPGGKRATYTLELPPDHPVFGRFGMPVVLLDGLARTGVLALVEGDLVPLAAPLGIGRIDVYEHGGDPAVAARHGRVELYAVLPAAEADGRAPGAGNRFVAVRPDGRLLLQMKDLDWTVMGYLDRRTGRFLSPEEAADSAAGEVAAMGKSETGAAEEPAPVLTASAEVPRQRGAARRTAGGPVRTAGRVAPGPRGLRTVPGSLRAFQRNAPALFRQLGRAYGDMVRLPLGFFTVHLNYHPDNIRYVLQDNNANYVRGKGYDRFKIFMGMGLLTLDGEEWRAHRRVVNPLFHKKAIDGMAATMTDSTATVLDRWASSAGSGEGVGVGVGGGGGVGVDVVPEMMELTLGALGKVMFDTDLHPESRRVGPAMATSIEAMVFRGTLGQLTPDVVPIPYNLRIRRARKVMYEIVDRIVDAHRAGRHEGLTDLVSLLLAARDESGGAWTRQQVRDELMTVFMAGHETTGTGLAWALYELARDPEAQERLHEEVERVLAGRAPRIDDLAALPYTRQVADETLRLHPPIWVYPRDAVAEDEVGGWRIPAGGSVFMVPYVTHRHPDFWVHPDTFDPDRFSPARRASHPRYAYFPFGGGQRKCIGNQMATVQMHLTLAMITQRFRLHPVPDHPITLGTSVSFRPLGGIRVVAEARKR</sequence>
<dbReference type="Proteomes" id="UP000734511">
    <property type="component" value="Unassembled WGS sequence"/>
</dbReference>
<dbReference type="Pfam" id="PF21089">
    <property type="entry name" value="PKS_DH_N"/>
    <property type="match status" value="1"/>
</dbReference>
<dbReference type="Pfam" id="PF00109">
    <property type="entry name" value="ketoacyl-synt"/>
    <property type="match status" value="3"/>
</dbReference>
<dbReference type="SMART" id="SM00825">
    <property type="entry name" value="PKS_KS"/>
    <property type="match status" value="1"/>
</dbReference>
<dbReference type="SMART" id="SM00822">
    <property type="entry name" value="PKS_KR"/>
    <property type="match status" value="1"/>
</dbReference>
<evidence type="ECO:0000256" key="2">
    <source>
        <dbReference type="ARBA" id="ARBA00022553"/>
    </source>
</evidence>
<feature type="compositionally biased region" description="Basic and acidic residues" evidence="5">
    <location>
        <begin position="317"/>
        <end position="326"/>
    </location>
</feature>
<dbReference type="InterPro" id="IPR036291">
    <property type="entry name" value="NAD(P)-bd_dom_sf"/>
</dbReference>
<feature type="region of interest" description="C-terminal hotdog fold" evidence="3">
    <location>
        <begin position="1847"/>
        <end position="2007"/>
    </location>
</feature>
<feature type="region of interest" description="Disordered" evidence="5">
    <location>
        <begin position="1125"/>
        <end position="1166"/>
    </location>
</feature>
<feature type="domain" description="PKS/mFAS DH" evidence="7">
    <location>
        <begin position="1705"/>
        <end position="2007"/>
    </location>
</feature>
<dbReference type="InterPro" id="IPR013968">
    <property type="entry name" value="PKS_KR"/>
</dbReference>
<keyword evidence="2" id="KW-0597">Phosphoprotein</keyword>
<feature type="domain" description="Ketosynthase family 3 (KS3)" evidence="6">
    <location>
        <begin position="331"/>
        <end position="788"/>
    </location>
</feature>
<feature type="compositionally biased region" description="Low complexity" evidence="5">
    <location>
        <begin position="292"/>
        <end position="312"/>
    </location>
</feature>
<dbReference type="SUPFAM" id="SSF51735">
    <property type="entry name" value="NAD(P)-binding Rossmann-fold domains"/>
    <property type="match status" value="2"/>
</dbReference>
<keyword evidence="1" id="KW-0596">Phosphopantetheine</keyword>
<proteinExistence type="inferred from homology"/>
<dbReference type="InterPro" id="IPR014030">
    <property type="entry name" value="Ketoacyl_synth_N"/>
</dbReference>
<evidence type="ECO:0000259" key="6">
    <source>
        <dbReference type="PROSITE" id="PS52004"/>
    </source>
</evidence>
<dbReference type="Pfam" id="PF13561">
    <property type="entry name" value="adh_short_C2"/>
    <property type="match status" value="1"/>
</dbReference>
<dbReference type="CDD" id="cd20620">
    <property type="entry name" value="CYP132-like"/>
    <property type="match status" value="1"/>
</dbReference>
<feature type="compositionally biased region" description="Acidic residues" evidence="5">
    <location>
        <begin position="1138"/>
        <end position="1154"/>
    </location>
</feature>
<dbReference type="SUPFAM" id="SSF53901">
    <property type="entry name" value="Thiolase-like"/>
    <property type="match status" value="3"/>
</dbReference>
<dbReference type="EMBL" id="JAATEJ010000004">
    <property type="protein sequence ID" value="NJP43449.1"/>
    <property type="molecule type" value="Genomic_DNA"/>
</dbReference>